<dbReference type="Pfam" id="PF04892">
    <property type="entry name" value="VanZ"/>
    <property type="match status" value="1"/>
</dbReference>
<keyword evidence="1" id="KW-0812">Transmembrane</keyword>
<dbReference type="InterPro" id="IPR006976">
    <property type="entry name" value="VanZ-like"/>
</dbReference>
<feature type="transmembrane region" description="Helical" evidence="1">
    <location>
        <begin position="98"/>
        <end position="115"/>
    </location>
</feature>
<proteinExistence type="predicted"/>
<dbReference type="AlphaFoldDB" id="A0A368W0J6"/>
<feature type="transmembrane region" description="Helical" evidence="1">
    <location>
        <begin position="122"/>
        <end position="140"/>
    </location>
</feature>
<reference evidence="3 4" key="1">
    <citation type="submission" date="2018-07" db="EMBL/GenBank/DDBJ databases">
        <title>Genomic Encyclopedia of Type Strains, Phase III (KMG-III): the genomes of soil and plant-associated and newly described type strains.</title>
        <authorList>
            <person name="Whitman W."/>
        </authorList>
    </citation>
    <scope>NUCLEOTIDE SEQUENCE [LARGE SCALE GENOMIC DNA]</scope>
    <source>
        <strain evidence="3 4">CECT 7506</strain>
    </source>
</reference>
<organism evidence="3 4">
    <name type="scientific">Paenibacillus prosopidis</name>
    <dbReference type="NCBI Taxonomy" id="630520"/>
    <lineage>
        <taxon>Bacteria</taxon>
        <taxon>Bacillati</taxon>
        <taxon>Bacillota</taxon>
        <taxon>Bacilli</taxon>
        <taxon>Bacillales</taxon>
        <taxon>Paenibacillaceae</taxon>
        <taxon>Paenibacillus</taxon>
    </lineage>
</organism>
<evidence type="ECO:0000313" key="4">
    <source>
        <dbReference type="Proteomes" id="UP000252415"/>
    </source>
</evidence>
<dbReference type="EMBL" id="QPJD01000007">
    <property type="protein sequence ID" value="RCW47868.1"/>
    <property type="molecule type" value="Genomic_DNA"/>
</dbReference>
<dbReference type="Proteomes" id="UP000252415">
    <property type="component" value="Unassembled WGS sequence"/>
</dbReference>
<protein>
    <submittedName>
        <fullName evidence="3">VanZ family protein</fullName>
    </submittedName>
</protein>
<dbReference type="NCBIfam" id="NF037970">
    <property type="entry name" value="vanZ_1"/>
    <property type="match status" value="1"/>
</dbReference>
<sequence>MLEVQSKVKANAKVKVNKSMKWLPTLLWGILLIGWLTLVFVFSSQSYEQQSIQPLLRKSHIYIDIVRRLPEVTIKYRYSVINSHASPYAFIEFLFRKGAHLFVYATFASILFMFMRSLNPKRLFRAIAVTLVVAIAVPALDEWNQLQSDERTGNATDVVLDFTGACIGMIVCLLMIGFFKLWRRFK</sequence>
<feature type="transmembrane region" description="Helical" evidence="1">
    <location>
        <begin position="21"/>
        <end position="42"/>
    </location>
</feature>
<name>A0A368W0J6_9BACL</name>
<gene>
    <name evidence="3" type="ORF">DFP97_10767</name>
</gene>
<evidence type="ECO:0000259" key="2">
    <source>
        <dbReference type="Pfam" id="PF04892"/>
    </source>
</evidence>
<feature type="domain" description="VanZ-like" evidence="2">
    <location>
        <begin position="30"/>
        <end position="175"/>
    </location>
</feature>
<keyword evidence="1" id="KW-0472">Membrane</keyword>
<comment type="caution">
    <text evidence="3">The sequence shown here is derived from an EMBL/GenBank/DDBJ whole genome shotgun (WGS) entry which is preliminary data.</text>
</comment>
<feature type="transmembrane region" description="Helical" evidence="1">
    <location>
        <begin position="160"/>
        <end position="182"/>
    </location>
</feature>
<evidence type="ECO:0000256" key="1">
    <source>
        <dbReference type="SAM" id="Phobius"/>
    </source>
</evidence>
<accession>A0A368W0J6</accession>
<keyword evidence="1" id="KW-1133">Transmembrane helix</keyword>
<keyword evidence="4" id="KW-1185">Reference proteome</keyword>
<evidence type="ECO:0000313" key="3">
    <source>
        <dbReference type="EMBL" id="RCW47868.1"/>
    </source>
</evidence>